<sequence length="175" mass="18545">MACFSYLVENVCPVPVGNVATLGAAVGAFNSAIRSATFAKAGTLAFKHVADAVKRVANFIGSKTLNAIATNGAFTRIKGAALAAKKAAAIAAVQGAVLGTGAAIGAAVVAHKPYVAHNEEKTLPWLHHLLHVNAEPQNEEIFAEHYELPDEELEFNEEASPWHSYPPEHFEAAYR</sequence>
<proteinExistence type="predicted"/>
<evidence type="ECO:0000313" key="2">
    <source>
        <dbReference type="Proteomes" id="UP000691718"/>
    </source>
</evidence>
<dbReference type="EMBL" id="CAJQZP010001468">
    <property type="protein sequence ID" value="CAG5048772.1"/>
    <property type="molecule type" value="Genomic_DNA"/>
</dbReference>
<accession>A0A8S3Y3L2</accession>
<protein>
    <submittedName>
        <fullName evidence="1">(apollo) hypothetical protein</fullName>
    </submittedName>
</protein>
<comment type="caution">
    <text evidence="1">The sequence shown here is derived from an EMBL/GenBank/DDBJ whole genome shotgun (WGS) entry which is preliminary data.</text>
</comment>
<dbReference type="AlphaFoldDB" id="A0A8S3Y3L2"/>
<dbReference type="Proteomes" id="UP000691718">
    <property type="component" value="Unassembled WGS sequence"/>
</dbReference>
<gene>
    <name evidence="1" type="ORF">PAPOLLO_LOCUS24282</name>
</gene>
<reference evidence="1" key="1">
    <citation type="submission" date="2021-04" db="EMBL/GenBank/DDBJ databases">
        <authorList>
            <person name="Tunstrom K."/>
        </authorList>
    </citation>
    <scope>NUCLEOTIDE SEQUENCE</scope>
</reference>
<name>A0A8S3Y3L2_PARAO</name>
<keyword evidence="2" id="KW-1185">Reference proteome</keyword>
<evidence type="ECO:0000313" key="1">
    <source>
        <dbReference type="EMBL" id="CAG5048772.1"/>
    </source>
</evidence>
<organism evidence="1 2">
    <name type="scientific">Parnassius apollo</name>
    <name type="common">Apollo butterfly</name>
    <name type="synonym">Papilio apollo</name>
    <dbReference type="NCBI Taxonomy" id="110799"/>
    <lineage>
        <taxon>Eukaryota</taxon>
        <taxon>Metazoa</taxon>
        <taxon>Ecdysozoa</taxon>
        <taxon>Arthropoda</taxon>
        <taxon>Hexapoda</taxon>
        <taxon>Insecta</taxon>
        <taxon>Pterygota</taxon>
        <taxon>Neoptera</taxon>
        <taxon>Endopterygota</taxon>
        <taxon>Lepidoptera</taxon>
        <taxon>Glossata</taxon>
        <taxon>Ditrysia</taxon>
        <taxon>Papilionoidea</taxon>
        <taxon>Papilionidae</taxon>
        <taxon>Parnassiinae</taxon>
        <taxon>Parnassini</taxon>
        <taxon>Parnassius</taxon>
        <taxon>Parnassius</taxon>
    </lineage>
</organism>